<accession>A0AAN6T310</accession>
<comment type="caution">
    <text evidence="11">The sequence shown here is derived from an EMBL/GenBank/DDBJ whole genome shotgun (WGS) entry which is preliminary data.</text>
</comment>
<gene>
    <name evidence="11" type="ORF">N658DRAFT_421952</name>
</gene>
<evidence type="ECO:0000256" key="5">
    <source>
        <dbReference type="ARBA" id="ARBA00023295"/>
    </source>
</evidence>
<dbReference type="InterPro" id="IPR052025">
    <property type="entry name" value="Xyloglucanase_GH74"/>
</dbReference>
<dbReference type="GO" id="GO:0010411">
    <property type="term" value="P:xyloglucan metabolic process"/>
    <property type="evidence" value="ECO:0007669"/>
    <property type="project" value="TreeGrafter"/>
</dbReference>
<sequence>MKRQSALQLLLAAVVAPATAATWQNVNLGGGGGFIPGVVFHPTTPGVAYTRTDIGGLYRMNPDDSWTAVTDTINTDERWGNWGIDTFALDPQDANKVYAAVGMYTTDWDPNPGAIIRSSDKGATWASTDLPFKVGGNMPGRGMGERLAVDPANSNILYFGARSGNGLWKSTDAGVTWAKVESFTNPGTYIPDPSDVGGYNGDIVGLTFVTFDSTSALINGATSRIFVGTADNITASVYVSSDAGATWAPVAGQPQKFFPHKCRLQPAEKALYLTYSDGAGPYDGTLGGVYRYDLTTSTWKDITPVSGGDLYFGFGGLGVDMQNPGTLMVASLNSWWPDAQIFRSTDSGATWSTIWEWVAYPDMNWYYGLYTDNAPWINTGFVSQDTKRLGWMIEALEINPHDSDHWLYGTGLTLYGGHDLTNWDTPIRNVTIHSLAVGIEETAVQGLASVPGGTELLVAVGDVSGFTFPSSNDLGTSPDTVWMNPKWTTATDVDYAGNMPESVVRVGYADGTQQVATSTDGGLTWSGHYGTDTTNNGGTVAYSADADTIIWSSGNAGVLRSQNQGTFTALAALPTYAVVTADKRNNTVFYAGSGASFYRSTDTGATFATLTSPFGSEVTAVKAIAAHPVVAGEVWVSTNVGLFRSTNYGSTFAQVGAGSISRTEQVAFGKGDGSAWNVYAFGVGATGNKLYASSDNGASWVDIQGSIQGFGSMGANRVTGSSNVAGQVYVGTNGRGVLYAKVSVPGGSTSTSSAAPSSTRTSSTSKTSSVKTTMTTSTIKTTSSTSVKTTSTTTKSTSTIKTTSTTSSAPSTTATAVAQRWGQCGGINWTGPTQCVSPWTCTKLNDWYYQCL</sequence>
<organism evidence="11 12">
    <name type="scientific">Parathielavia hyrcaniae</name>
    <dbReference type="NCBI Taxonomy" id="113614"/>
    <lineage>
        <taxon>Eukaryota</taxon>
        <taxon>Fungi</taxon>
        <taxon>Dikarya</taxon>
        <taxon>Ascomycota</taxon>
        <taxon>Pezizomycotina</taxon>
        <taxon>Sordariomycetes</taxon>
        <taxon>Sordariomycetidae</taxon>
        <taxon>Sordariales</taxon>
        <taxon>Chaetomiaceae</taxon>
        <taxon>Parathielavia</taxon>
    </lineage>
</organism>
<dbReference type="GO" id="GO:0030245">
    <property type="term" value="P:cellulose catabolic process"/>
    <property type="evidence" value="ECO:0007669"/>
    <property type="project" value="UniProtKB-KW"/>
</dbReference>
<dbReference type="InterPro" id="IPR035971">
    <property type="entry name" value="CBD_sf"/>
</dbReference>
<dbReference type="PANTHER" id="PTHR43739">
    <property type="entry name" value="XYLOGLUCANASE (EUROFUNG)"/>
    <property type="match status" value="1"/>
</dbReference>
<feature type="region of interest" description="Disordered" evidence="8">
    <location>
        <begin position="746"/>
        <end position="812"/>
    </location>
</feature>
<keyword evidence="3" id="KW-0136">Cellulose degradation</keyword>
<dbReference type="FunFam" id="2.130.10.10:FF:000534">
    <property type="entry name" value="Xyloglucanase Xgh74A"/>
    <property type="match status" value="1"/>
</dbReference>
<reference evidence="11" key="2">
    <citation type="submission" date="2023-05" db="EMBL/GenBank/DDBJ databases">
        <authorList>
            <consortium name="Lawrence Berkeley National Laboratory"/>
            <person name="Steindorff A."/>
            <person name="Hensen N."/>
            <person name="Bonometti L."/>
            <person name="Westerberg I."/>
            <person name="Brannstrom I.O."/>
            <person name="Guillou S."/>
            <person name="Cros-Aarteil S."/>
            <person name="Calhoun S."/>
            <person name="Haridas S."/>
            <person name="Kuo A."/>
            <person name="Mondo S."/>
            <person name="Pangilinan J."/>
            <person name="Riley R."/>
            <person name="Labutti K."/>
            <person name="Andreopoulos B."/>
            <person name="Lipzen A."/>
            <person name="Chen C."/>
            <person name="Yanf M."/>
            <person name="Daum C."/>
            <person name="Ng V."/>
            <person name="Clum A."/>
            <person name="Ohm R."/>
            <person name="Martin F."/>
            <person name="Silar P."/>
            <person name="Natvig D."/>
            <person name="Lalanne C."/>
            <person name="Gautier V."/>
            <person name="Ament-Velasquez S.L."/>
            <person name="Kruys A."/>
            <person name="Hutchinson M.I."/>
            <person name="Powell A.J."/>
            <person name="Barry K."/>
            <person name="Miller A.N."/>
            <person name="Grigoriev I.V."/>
            <person name="Debuchy R."/>
            <person name="Gladieux P."/>
            <person name="Thoren M.H."/>
            <person name="Johannesson H."/>
        </authorList>
    </citation>
    <scope>NUCLEOTIDE SEQUENCE</scope>
    <source>
        <strain evidence="11">CBS 757.83</strain>
    </source>
</reference>
<evidence type="ECO:0000256" key="4">
    <source>
        <dbReference type="ARBA" id="ARBA00023277"/>
    </source>
</evidence>
<keyword evidence="4" id="KW-0119">Carbohydrate metabolism</keyword>
<dbReference type="Proteomes" id="UP001305647">
    <property type="component" value="Unassembled WGS sequence"/>
</dbReference>
<dbReference type="SMART" id="SM00236">
    <property type="entry name" value="fCBD"/>
    <property type="match status" value="1"/>
</dbReference>
<feature type="domain" description="CBM1" evidence="10">
    <location>
        <begin position="816"/>
        <end position="852"/>
    </location>
</feature>
<dbReference type="EMBL" id="MU863629">
    <property type="protein sequence ID" value="KAK4103255.1"/>
    <property type="molecule type" value="Genomic_DNA"/>
</dbReference>
<dbReference type="AlphaFoldDB" id="A0AAN6T310"/>
<dbReference type="InterPro" id="IPR000254">
    <property type="entry name" value="CBD"/>
</dbReference>
<evidence type="ECO:0000256" key="1">
    <source>
        <dbReference type="ARBA" id="ARBA00022729"/>
    </source>
</evidence>
<protein>
    <submittedName>
        <fullName evidence="11">Carbohydrate-binding module family 1 protein</fullName>
    </submittedName>
</protein>
<dbReference type="Gene3D" id="2.130.10.10">
    <property type="entry name" value="YVTN repeat-like/Quinoprotein amine dehydrogenase"/>
    <property type="match status" value="2"/>
</dbReference>
<evidence type="ECO:0000313" key="11">
    <source>
        <dbReference type="EMBL" id="KAK4103255.1"/>
    </source>
</evidence>
<evidence type="ECO:0000256" key="7">
    <source>
        <dbReference type="ARBA" id="ARBA00037986"/>
    </source>
</evidence>
<evidence type="ECO:0000256" key="9">
    <source>
        <dbReference type="SAM" id="SignalP"/>
    </source>
</evidence>
<evidence type="ECO:0000313" key="12">
    <source>
        <dbReference type="Proteomes" id="UP001305647"/>
    </source>
</evidence>
<keyword evidence="2" id="KW-0378">Hydrolase</keyword>
<feature type="signal peptide" evidence="9">
    <location>
        <begin position="1"/>
        <end position="20"/>
    </location>
</feature>
<dbReference type="PROSITE" id="PS00562">
    <property type="entry name" value="CBM1_1"/>
    <property type="match status" value="1"/>
</dbReference>
<feature type="compositionally biased region" description="Low complexity" evidence="8">
    <location>
        <begin position="748"/>
        <end position="812"/>
    </location>
</feature>
<dbReference type="Pfam" id="PF00734">
    <property type="entry name" value="CBM_1"/>
    <property type="match status" value="1"/>
</dbReference>
<evidence type="ECO:0000259" key="10">
    <source>
        <dbReference type="PROSITE" id="PS51164"/>
    </source>
</evidence>
<proteinExistence type="inferred from homology"/>
<evidence type="ECO:0000256" key="8">
    <source>
        <dbReference type="SAM" id="MobiDB-lite"/>
    </source>
</evidence>
<keyword evidence="12" id="KW-1185">Reference proteome</keyword>
<evidence type="ECO:0000256" key="6">
    <source>
        <dbReference type="ARBA" id="ARBA00023326"/>
    </source>
</evidence>
<reference evidence="11" key="1">
    <citation type="journal article" date="2023" name="Mol. Phylogenet. Evol.">
        <title>Genome-scale phylogeny and comparative genomics of the fungal order Sordariales.</title>
        <authorList>
            <person name="Hensen N."/>
            <person name="Bonometti L."/>
            <person name="Westerberg I."/>
            <person name="Brannstrom I.O."/>
            <person name="Guillou S."/>
            <person name="Cros-Aarteil S."/>
            <person name="Calhoun S."/>
            <person name="Haridas S."/>
            <person name="Kuo A."/>
            <person name="Mondo S."/>
            <person name="Pangilinan J."/>
            <person name="Riley R."/>
            <person name="LaButti K."/>
            <person name="Andreopoulos B."/>
            <person name="Lipzen A."/>
            <person name="Chen C."/>
            <person name="Yan M."/>
            <person name="Daum C."/>
            <person name="Ng V."/>
            <person name="Clum A."/>
            <person name="Steindorff A."/>
            <person name="Ohm R.A."/>
            <person name="Martin F."/>
            <person name="Silar P."/>
            <person name="Natvig D.O."/>
            <person name="Lalanne C."/>
            <person name="Gautier V."/>
            <person name="Ament-Velasquez S.L."/>
            <person name="Kruys A."/>
            <person name="Hutchinson M.I."/>
            <person name="Powell A.J."/>
            <person name="Barry K."/>
            <person name="Miller A.N."/>
            <person name="Grigoriev I.V."/>
            <person name="Debuchy R."/>
            <person name="Gladieux P."/>
            <person name="Hiltunen Thoren M."/>
            <person name="Johannesson H."/>
        </authorList>
    </citation>
    <scope>NUCLEOTIDE SEQUENCE</scope>
    <source>
        <strain evidence="11">CBS 757.83</strain>
    </source>
</reference>
<evidence type="ECO:0000256" key="3">
    <source>
        <dbReference type="ARBA" id="ARBA00023001"/>
    </source>
</evidence>
<dbReference type="SUPFAM" id="SSF110296">
    <property type="entry name" value="Oligoxyloglucan reducing end-specific cellobiohydrolase"/>
    <property type="match status" value="2"/>
</dbReference>
<keyword evidence="6" id="KW-0624">Polysaccharide degradation</keyword>
<dbReference type="GO" id="GO:0030248">
    <property type="term" value="F:cellulose binding"/>
    <property type="evidence" value="ECO:0007669"/>
    <property type="project" value="InterPro"/>
</dbReference>
<evidence type="ECO:0000256" key="2">
    <source>
        <dbReference type="ARBA" id="ARBA00022801"/>
    </source>
</evidence>
<keyword evidence="5" id="KW-0326">Glycosidase</keyword>
<comment type="similarity">
    <text evidence="7">Belongs to the glycosyl hydrolase 74 family.</text>
</comment>
<dbReference type="PROSITE" id="PS51164">
    <property type="entry name" value="CBM1_2"/>
    <property type="match status" value="1"/>
</dbReference>
<keyword evidence="1 9" id="KW-0732">Signal</keyword>
<dbReference type="GO" id="GO:0005576">
    <property type="term" value="C:extracellular region"/>
    <property type="evidence" value="ECO:0007669"/>
    <property type="project" value="InterPro"/>
</dbReference>
<name>A0AAN6T310_9PEZI</name>
<dbReference type="PANTHER" id="PTHR43739:SF2">
    <property type="entry name" value="OLIGOXYLOGLUCAN-REDUCING END-SPECIFIC XYLOGLUCANASE-RELATED"/>
    <property type="match status" value="1"/>
</dbReference>
<dbReference type="InterPro" id="IPR015943">
    <property type="entry name" value="WD40/YVTN_repeat-like_dom_sf"/>
</dbReference>
<dbReference type="CDD" id="cd15482">
    <property type="entry name" value="Sialidase_non-viral"/>
    <property type="match status" value="1"/>
</dbReference>
<dbReference type="GO" id="GO:0016798">
    <property type="term" value="F:hydrolase activity, acting on glycosyl bonds"/>
    <property type="evidence" value="ECO:0007669"/>
    <property type="project" value="UniProtKB-KW"/>
</dbReference>
<dbReference type="SUPFAM" id="SSF57180">
    <property type="entry name" value="Cellulose-binding domain"/>
    <property type="match status" value="1"/>
</dbReference>
<feature type="chain" id="PRO_5042994769" evidence="9">
    <location>
        <begin position="21"/>
        <end position="852"/>
    </location>
</feature>